<dbReference type="EMBL" id="MK550698">
    <property type="protein sequence ID" value="QBL02574.1"/>
    <property type="molecule type" value="Genomic_DNA"/>
</dbReference>
<proteinExistence type="predicted"/>
<dbReference type="InterPro" id="IPR035901">
    <property type="entry name" value="GIY-YIG_endonuc_sf"/>
</dbReference>
<protein>
    <submittedName>
        <fullName evidence="2">Uncharacterized protein</fullName>
    </submittedName>
</protein>
<accession>A0A481ZLP7</accession>
<keyword evidence="1" id="KW-0472">Membrane</keyword>
<keyword evidence="1" id="KW-0812">Transmembrane</keyword>
<evidence type="ECO:0000256" key="1">
    <source>
        <dbReference type="SAM" id="Phobius"/>
    </source>
</evidence>
<dbReference type="Gene3D" id="3.40.1440.10">
    <property type="entry name" value="GIY-YIG endonuclease"/>
    <property type="match status" value="1"/>
</dbReference>
<keyword evidence="1" id="KW-1133">Transmembrane helix</keyword>
<reference evidence="2" key="1">
    <citation type="journal article" date="2019" name="Mitochondrial DNA Part B Resour">
        <title>Characterization of the complete mitochondrial genome of Drechslerella brochopaga, a fungal species trapping nematodes with constricting rings.</title>
        <authorList>
            <person name="Fang M."/>
            <person name="Wang S."/>
            <person name="Xu J."/>
            <person name="Jiang L."/>
            <person name="Zhou D."/>
            <person name="Zhang K.-Q."/>
            <person name="Zhang Y."/>
        </authorList>
    </citation>
    <scope>NUCLEOTIDE SEQUENCE</scope>
    <source>
        <strain evidence="2">YMF1.03216</strain>
    </source>
</reference>
<gene>
    <name evidence="2" type="primary">orf135</name>
</gene>
<dbReference type="SUPFAM" id="SSF82771">
    <property type="entry name" value="GIY-YIG endonuclease"/>
    <property type="match status" value="1"/>
</dbReference>
<geneLocation type="mitochondrion" evidence="2"/>
<reference evidence="2" key="2">
    <citation type="submission" date="2019-02" db="EMBL/GenBank/DDBJ databases">
        <authorList>
            <person name="Fang M.L."/>
            <person name="Zhang Y."/>
        </authorList>
    </citation>
    <scope>NUCLEOTIDE SEQUENCE</scope>
    <source>
        <strain evidence="2">YMF1.03216</strain>
    </source>
</reference>
<evidence type="ECO:0000313" key="2">
    <source>
        <dbReference type="EMBL" id="QBL02574.1"/>
    </source>
</evidence>
<dbReference type="AlphaFoldDB" id="A0A481ZLP7"/>
<dbReference type="PROSITE" id="PS51257">
    <property type="entry name" value="PROKAR_LIPOPROTEIN"/>
    <property type="match status" value="1"/>
</dbReference>
<keyword evidence="2" id="KW-0496">Mitochondrion</keyword>
<organism evidence="2">
    <name type="scientific">Orbilia brochopaga</name>
    <dbReference type="NCBI Taxonomy" id="3140254"/>
    <lineage>
        <taxon>Eukaryota</taxon>
        <taxon>Fungi</taxon>
        <taxon>Dikarya</taxon>
        <taxon>Ascomycota</taxon>
        <taxon>Pezizomycotina</taxon>
        <taxon>Orbiliomycetes</taxon>
        <taxon>Orbiliales</taxon>
        <taxon>Orbiliaceae</taxon>
        <taxon>Orbilia</taxon>
    </lineage>
</organism>
<sequence length="135" mass="15697">MGLKKDQKQMIKSFKFKLLLLLLVVLLLGCWMLAFFASMDIFGSNFSGFCLLFFIPVAVYDNADTEKIKIITENKGKSGVYRRVNKENGNSYLGSGEDLARRFYTYYSLRGMINYLKKFKNHIFRAILKYGHSKF</sequence>
<name>A0A481ZLP7_9PEZI</name>
<dbReference type="RefSeq" id="YP_009568494.1">
    <property type="nucleotide sequence ID" value="NC_041248.1"/>
</dbReference>
<feature type="transmembrane region" description="Helical" evidence="1">
    <location>
        <begin position="42"/>
        <end position="60"/>
    </location>
</feature>
<dbReference type="GeneID" id="39411847"/>